<dbReference type="EMBL" id="MU001698">
    <property type="protein sequence ID" value="KAF2453354.1"/>
    <property type="molecule type" value="Genomic_DNA"/>
</dbReference>
<protein>
    <recommendedName>
        <fullName evidence="2">Ribonuclease H2 subunit B</fullName>
    </recommendedName>
    <alternativeName>
        <fullName evidence="5">Ribonuclease HI subunit B</fullName>
    </alternativeName>
</protein>
<feature type="compositionally biased region" description="Polar residues" evidence="6">
    <location>
        <begin position="367"/>
        <end position="376"/>
    </location>
</feature>
<dbReference type="PANTHER" id="PTHR13383:SF11">
    <property type="entry name" value="RIBONUCLEASE H2 SUBUNIT B"/>
    <property type="match status" value="1"/>
</dbReference>
<gene>
    <name evidence="9" type="ORF">BDY21DRAFT_356448</name>
</gene>
<sequence>MPPKTRSRHFTKSTPKPKSSDSTNEQPKSNALPPPDQNPPKLFILPNDASSEARIVTLRNPATGRPNRYYVCPTTGRFFEFTRIAPPKNAWRGMLLTPEHQEAAVRRDENSEGRADDDSKEGNTGGSDDVDAKGQSEQPASENEETGCKWAGSEGYVLSDPGLFIATPLDPLFLVLPALAPKPTTTSNGGKKAPDKQMFLSVDDYIDALLDANASNNHLKDLLASHPGHRAALERRISAACDTVDAGDEKMYRLSVEKVVAELLAKATRMVEKGLPKSMEERFVNKTLEVPVMAVKREGSGVSFVGAGKKDEGHEEEKGEAKEDGEESSTATPTEDSQTSTNEASTTASATINASTTVTTPASTSTNDWPSSDSPLTPSDQITHLLRLRTALSFLTTSYLPAHLRDAVTAYLTTTPPPAADFRPLTAHLARLDSLRAEAAALRSLSDNIARKRAAGTGEDEEAAAEREERKRKKEEEEQRKKAESRAVKQLKKADTSGMKKLSSFFGKATAKK</sequence>
<dbReference type="GO" id="GO:0032299">
    <property type="term" value="C:ribonuclease H2 complex"/>
    <property type="evidence" value="ECO:0007669"/>
    <property type="project" value="InterPro"/>
</dbReference>
<feature type="region of interest" description="Disordered" evidence="6">
    <location>
        <begin position="1"/>
        <end position="48"/>
    </location>
</feature>
<evidence type="ECO:0000256" key="3">
    <source>
        <dbReference type="ARBA" id="ARBA00023242"/>
    </source>
</evidence>
<feature type="compositionally biased region" description="Low complexity" evidence="6">
    <location>
        <begin position="337"/>
        <end position="366"/>
    </location>
</feature>
<evidence type="ECO:0000256" key="1">
    <source>
        <dbReference type="ARBA" id="ARBA00004123"/>
    </source>
</evidence>
<dbReference type="Pfam" id="PF17745">
    <property type="entry name" value="Ydr279_N"/>
    <property type="match status" value="1"/>
</dbReference>
<dbReference type="AlphaFoldDB" id="A0A6A6NPN1"/>
<dbReference type="CDD" id="cd09270">
    <property type="entry name" value="RNase_H2-B"/>
    <property type="match status" value="1"/>
</dbReference>
<evidence type="ECO:0000256" key="4">
    <source>
        <dbReference type="ARBA" id="ARBA00024778"/>
    </source>
</evidence>
<feature type="compositionally biased region" description="Basic and acidic residues" evidence="6">
    <location>
        <begin position="101"/>
        <end position="121"/>
    </location>
</feature>
<name>A0A6A6NPN1_9PEZI</name>
<dbReference type="InterPro" id="IPR040456">
    <property type="entry name" value="RNase_H2_suB"/>
</dbReference>
<reference evidence="9" key="1">
    <citation type="journal article" date="2020" name="Stud. Mycol.">
        <title>101 Dothideomycetes genomes: a test case for predicting lifestyles and emergence of pathogens.</title>
        <authorList>
            <person name="Haridas S."/>
            <person name="Albert R."/>
            <person name="Binder M."/>
            <person name="Bloem J."/>
            <person name="Labutti K."/>
            <person name="Salamov A."/>
            <person name="Andreopoulos B."/>
            <person name="Baker S."/>
            <person name="Barry K."/>
            <person name="Bills G."/>
            <person name="Bluhm B."/>
            <person name="Cannon C."/>
            <person name="Castanera R."/>
            <person name="Culley D."/>
            <person name="Daum C."/>
            <person name="Ezra D."/>
            <person name="Gonzalez J."/>
            <person name="Henrissat B."/>
            <person name="Kuo A."/>
            <person name="Liang C."/>
            <person name="Lipzen A."/>
            <person name="Lutzoni F."/>
            <person name="Magnuson J."/>
            <person name="Mondo S."/>
            <person name="Nolan M."/>
            <person name="Ohm R."/>
            <person name="Pangilinan J."/>
            <person name="Park H.-J."/>
            <person name="Ramirez L."/>
            <person name="Alfaro M."/>
            <person name="Sun H."/>
            <person name="Tritt A."/>
            <person name="Yoshinaga Y."/>
            <person name="Zwiers L.-H."/>
            <person name="Turgeon B."/>
            <person name="Goodwin S."/>
            <person name="Spatafora J."/>
            <person name="Crous P."/>
            <person name="Grigoriev I."/>
        </authorList>
    </citation>
    <scope>NUCLEOTIDE SEQUENCE</scope>
    <source>
        <strain evidence="9">ATCC 16933</strain>
    </source>
</reference>
<feature type="compositionally biased region" description="Low complexity" evidence="6">
    <location>
        <begin position="12"/>
        <end position="23"/>
    </location>
</feature>
<evidence type="ECO:0000313" key="9">
    <source>
        <dbReference type="EMBL" id="KAF2453354.1"/>
    </source>
</evidence>
<keyword evidence="10" id="KW-1185">Reference proteome</keyword>
<evidence type="ECO:0000313" key="10">
    <source>
        <dbReference type="Proteomes" id="UP000799766"/>
    </source>
</evidence>
<evidence type="ECO:0000259" key="8">
    <source>
        <dbReference type="Pfam" id="PF17745"/>
    </source>
</evidence>
<feature type="compositionally biased region" description="Basic residues" evidence="6">
    <location>
        <begin position="1"/>
        <end position="11"/>
    </location>
</feature>
<dbReference type="InterPro" id="IPR041195">
    <property type="entry name" value="Rnh202_N"/>
</dbReference>
<dbReference type="Pfam" id="PF09468">
    <property type="entry name" value="RNase_H2-Ydr279"/>
    <property type="match status" value="1"/>
</dbReference>
<dbReference type="PANTHER" id="PTHR13383">
    <property type="entry name" value="RIBONUCLEASE H2 SUBUNIT B"/>
    <property type="match status" value="1"/>
</dbReference>
<evidence type="ECO:0000256" key="2">
    <source>
        <dbReference type="ARBA" id="ARBA00019062"/>
    </source>
</evidence>
<feature type="compositionally biased region" description="Basic and acidic residues" evidence="6">
    <location>
        <begin position="308"/>
        <end position="322"/>
    </location>
</feature>
<dbReference type="InterPro" id="IPR019024">
    <property type="entry name" value="RNase_H2_suB_wHTH"/>
</dbReference>
<feature type="compositionally biased region" description="Basic and acidic residues" evidence="6">
    <location>
        <begin position="464"/>
        <end position="495"/>
    </location>
</feature>
<evidence type="ECO:0000259" key="7">
    <source>
        <dbReference type="Pfam" id="PF09468"/>
    </source>
</evidence>
<feature type="region of interest" description="Disordered" evidence="6">
    <location>
        <begin position="101"/>
        <end position="147"/>
    </location>
</feature>
<dbReference type="GO" id="GO:0006401">
    <property type="term" value="P:RNA catabolic process"/>
    <property type="evidence" value="ECO:0007669"/>
    <property type="project" value="TreeGrafter"/>
</dbReference>
<dbReference type="Gene3D" id="1.10.20.120">
    <property type="match status" value="1"/>
</dbReference>
<proteinExistence type="predicted"/>
<comment type="function">
    <text evidence="4">Non catalytic subunit of RNase H2, an endonuclease that specifically degrades the RNA of RNA:DNA hybrids. Participates in DNA replication, possibly by mediating the removal of lagging-strand Okazaki fragment RNA primers during DNA replication. Mediates the excision of single ribonucleotides from DNA:RNA duplexes.</text>
</comment>
<accession>A0A6A6NPN1</accession>
<evidence type="ECO:0000256" key="6">
    <source>
        <dbReference type="SAM" id="MobiDB-lite"/>
    </source>
</evidence>
<comment type="subcellular location">
    <subcellularLocation>
        <location evidence="1">Nucleus</location>
    </subcellularLocation>
</comment>
<evidence type="ECO:0000256" key="5">
    <source>
        <dbReference type="ARBA" id="ARBA00033464"/>
    </source>
</evidence>
<organism evidence="9 10">
    <name type="scientific">Lineolata rhizophorae</name>
    <dbReference type="NCBI Taxonomy" id="578093"/>
    <lineage>
        <taxon>Eukaryota</taxon>
        <taxon>Fungi</taxon>
        <taxon>Dikarya</taxon>
        <taxon>Ascomycota</taxon>
        <taxon>Pezizomycotina</taxon>
        <taxon>Dothideomycetes</taxon>
        <taxon>Dothideomycetes incertae sedis</taxon>
        <taxon>Lineolatales</taxon>
        <taxon>Lineolataceae</taxon>
        <taxon>Lineolata</taxon>
    </lineage>
</organism>
<feature type="domain" description="Ribonuclease H2 subunit B wHTH" evidence="7">
    <location>
        <begin position="173"/>
        <end position="407"/>
    </location>
</feature>
<dbReference type="GO" id="GO:0005654">
    <property type="term" value="C:nucleoplasm"/>
    <property type="evidence" value="ECO:0007669"/>
    <property type="project" value="TreeGrafter"/>
</dbReference>
<dbReference type="Proteomes" id="UP000799766">
    <property type="component" value="Unassembled WGS sequence"/>
</dbReference>
<dbReference type="OrthoDB" id="29098at2759"/>
<feature type="region of interest" description="Disordered" evidence="6">
    <location>
        <begin position="453"/>
        <end position="499"/>
    </location>
</feature>
<feature type="region of interest" description="Disordered" evidence="6">
    <location>
        <begin position="303"/>
        <end position="376"/>
    </location>
</feature>
<keyword evidence="3" id="KW-0539">Nucleus</keyword>
<feature type="domain" description="Rnh202 triple barrel" evidence="8">
    <location>
        <begin position="44"/>
        <end position="170"/>
    </location>
</feature>